<dbReference type="PROSITE" id="PS50157">
    <property type="entry name" value="ZINC_FINGER_C2H2_2"/>
    <property type="match status" value="1"/>
</dbReference>
<evidence type="ECO:0000256" key="1">
    <source>
        <dbReference type="SAM" id="MobiDB-lite"/>
    </source>
</evidence>
<name>A0A2H0BVI2_9BACT</name>
<accession>A0A2H0BVI2</accession>
<evidence type="ECO:0000313" key="3">
    <source>
        <dbReference type="EMBL" id="PIP61693.1"/>
    </source>
</evidence>
<proteinExistence type="predicted"/>
<organism evidence="3 4">
    <name type="scientific">Candidatus Roizmanbacteria bacterium CG22_combo_CG10-13_8_21_14_all_38_20</name>
    <dbReference type="NCBI Taxonomy" id="1974862"/>
    <lineage>
        <taxon>Bacteria</taxon>
        <taxon>Candidatus Roizmaniibacteriota</taxon>
    </lineage>
</organism>
<dbReference type="InterPro" id="IPR013087">
    <property type="entry name" value="Znf_C2H2_type"/>
</dbReference>
<dbReference type="PROSITE" id="PS00028">
    <property type="entry name" value="ZINC_FINGER_C2H2_1"/>
    <property type="match status" value="1"/>
</dbReference>
<feature type="region of interest" description="Disordered" evidence="1">
    <location>
        <begin position="53"/>
        <end position="74"/>
    </location>
</feature>
<dbReference type="EMBL" id="PCTA01000018">
    <property type="protein sequence ID" value="PIP61693.1"/>
    <property type="molecule type" value="Genomic_DNA"/>
</dbReference>
<protein>
    <recommendedName>
        <fullName evidence="2">C2H2-type domain-containing protein</fullName>
    </recommendedName>
</protein>
<dbReference type="Gene3D" id="3.30.160.60">
    <property type="entry name" value="Classic Zinc Finger"/>
    <property type="match status" value="1"/>
</dbReference>
<dbReference type="Proteomes" id="UP000231246">
    <property type="component" value="Unassembled WGS sequence"/>
</dbReference>
<feature type="domain" description="C2H2-type" evidence="2">
    <location>
        <begin position="6"/>
        <end position="34"/>
    </location>
</feature>
<evidence type="ECO:0000313" key="4">
    <source>
        <dbReference type="Proteomes" id="UP000231246"/>
    </source>
</evidence>
<dbReference type="AlphaFoldDB" id="A0A2H0BVI2"/>
<feature type="compositionally biased region" description="Basic and acidic residues" evidence="1">
    <location>
        <begin position="54"/>
        <end position="68"/>
    </location>
</feature>
<evidence type="ECO:0000259" key="2">
    <source>
        <dbReference type="PROSITE" id="PS50157"/>
    </source>
</evidence>
<sequence length="74" mass="8119">MDSNQMTCPVCGAHFNSQEEMDSHAKQMHGNQGSQQEHAITCSKCGFNASSTSEIEKHNSEMTSDPKHSMTGQM</sequence>
<reference evidence="3 4" key="1">
    <citation type="submission" date="2017-09" db="EMBL/GenBank/DDBJ databases">
        <title>Depth-based differentiation of microbial function through sediment-hosted aquifers and enrichment of novel symbionts in the deep terrestrial subsurface.</title>
        <authorList>
            <person name="Probst A.J."/>
            <person name="Ladd B."/>
            <person name="Jarett J.K."/>
            <person name="Geller-Mcgrath D.E."/>
            <person name="Sieber C.M."/>
            <person name="Emerson J.B."/>
            <person name="Anantharaman K."/>
            <person name="Thomas B.C."/>
            <person name="Malmstrom R."/>
            <person name="Stieglmeier M."/>
            <person name="Klingl A."/>
            <person name="Woyke T."/>
            <person name="Ryan C.M."/>
            <person name="Banfield J.F."/>
        </authorList>
    </citation>
    <scope>NUCLEOTIDE SEQUENCE [LARGE SCALE GENOMIC DNA]</scope>
    <source>
        <strain evidence="3">CG22_combo_CG10-13_8_21_14_all_38_20</strain>
    </source>
</reference>
<gene>
    <name evidence="3" type="ORF">COW99_02710</name>
</gene>
<comment type="caution">
    <text evidence="3">The sequence shown here is derived from an EMBL/GenBank/DDBJ whole genome shotgun (WGS) entry which is preliminary data.</text>
</comment>